<organism evidence="3 4">
    <name type="scientific">Mesorhizobium hawassense</name>
    <dbReference type="NCBI Taxonomy" id="1209954"/>
    <lineage>
        <taxon>Bacteria</taxon>
        <taxon>Pseudomonadati</taxon>
        <taxon>Pseudomonadota</taxon>
        <taxon>Alphaproteobacteria</taxon>
        <taxon>Hyphomicrobiales</taxon>
        <taxon>Phyllobacteriaceae</taxon>
        <taxon>Mesorhizobium</taxon>
    </lineage>
</organism>
<dbReference type="InterPro" id="IPR023210">
    <property type="entry name" value="NADP_OxRdtase_dom"/>
</dbReference>
<dbReference type="Gene3D" id="3.20.20.100">
    <property type="entry name" value="NADP-dependent oxidoreductase domain"/>
    <property type="match status" value="1"/>
</dbReference>
<evidence type="ECO:0000313" key="4">
    <source>
        <dbReference type="Proteomes" id="UP000251558"/>
    </source>
</evidence>
<dbReference type="SUPFAM" id="SSF51430">
    <property type="entry name" value="NAD(P)-linked oxidoreductase"/>
    <property type="match status" value="1"/>
</dbReference>
<dbReference type="InterPro" id="IPR036812">
    <property type="entry name" value="NAD(P)_OxRdtase_dom_sf"/>
</dbReference>
<feature type="domain" description="NADP-dependent oxidoreductase" evidence="2">
    <location>
        <begin position="17"/>
        <end position="307"/>
    </location>
</feature>
<evidence type="ECO:0000259" key="2">
    <source>
        <dbReference type="Pfam" id="PF00248"/>
    </source>
</evidence>
<evidence type="ECO:0000256" key="1">
    <source>
        <dbReference type="ARBA" id="ARBA00023002"/>
    </source>
</evidence>
<dbReference type="GO" id="GO:0016491">
    <property type="term" value="F:oxidoreductase activity"/>
    <property type="evidence" value="ECO:0007669"/>
    <property type="project" value="UniProtKB-KW"/>
</dbReference>
<comment type="caution">
    <text evidence="3">The sequence shown here is derived from an EMBL/GenBank/DDBJ whole genome shotgun (WGS) entry which is preliminary data.</text>
</comment>
<dbReference type="InterPro" id="IPR050791">
    <property type="entry name" value="Aldo-Keto_reductase"/>
</dbReference>
<dbReference type="PANTHER" id="PTHR43625">
    <property type="entry name" value="AFLATOXIN B1 ALDEHYDE REDUCTASE"/>
    <property type="match status" value="1"/>
</dbReference>
<dbReference type="CDD" id="cd19076">
    <property type="entry name" value="AKR_AKR13A_13D"/>
    <property type="match status" value="1"/>
</dbReference>
<gene>
    <name evidence="3" type="ORF">DPM33_31810</name>
</gene>
<dbReference type="AlphaFoldDB" id="A0A330HCT0"/>
<keyword evidence="1" id="KW-0560">Oxidoreductase</keyword>
<accession>A0A330HCT0</accession>
<name>A0A330HCT0_9HYPH</name>
<proteinExistence type="predicted"/>
<dbReference type="OrthoDB" id="9803483at2"/>
<dbReference type="GO" id="GO:0005737">
    <property type="term" value="C:cytoplasm"/>
    <property type="evidence" value="ECO:0007669"/>
    <property type="project" value="TreeGrafter"/>
</dbReference>
<dbReference type="Proteomes" id="UP000251558">
    <property type="component" value="Unassembled WGS sequence"/>
</dbReference>
<protein>
    <submittedName>
        <fullName evidence="3">Aldo/keto reductase</fullName>
    </submittedName>
</protein>
<keyword evidence="4" id="KW-1185">Reference proteome</keyword>
<dbReference type="EMBL" id="QMBP01000024">
    <property type="protein sequence ID" value="RAZ84364.1"/>
    <property type="molecule type" value="Genomic_DNA"/>
</dbReference>
<dbReference type="Pfam" id="PF00248">
    <property type="entry name" value="Aldo_ket_red"/>
    <property type="match status" value="1"/>
</dbReference>
<sequence length="333" mass="35991">MSLGKQKLGSQGLEVSAIGLGCMGMSQSYGPADEAESIATLHRAIELGCTFLDTAEVYGPFVNEELLGRALKGRRDQVTIATKFGFRIVDGKQAGTDSRPEHIREVVEASLQRLATDHIDLLYQHRVDPAVPMEDVAGTVGELVAEGKVRFFGLSEAGIANIRRAHAVHPVSALQSEYSLWERNLEPQIIPALKELGIGLVPFAPLGRGFLAGDVRRAEDYPEGDFRRGDPRYQGENFDLNVAAASTVRDIADAKGAKPGQIAIAWLLAKGPDFGIDIVPIPGTKRRSYLEENVAAAGIALDATEMLGLDMALTPDKVSGPRYNERTMSLVDR</sequence>
<dbReference type="PANTHER" id="PTHR43625:SF99">
    <property type="entry name" value="ALDO-KETO REDUCTASE 1-RELATED"/>
    <property type="match status" value="1"/>
</dbReference>
<dbReference type="RefSeq" id="WP_112101312.1">
    <property type="nucleotide sequence ID" value="NZ_QMBP01000024.1"/>
</dbReference>
<reference evidence="3 4" key="1">
    <citation type="submission" date="2018-07" db="EMBL/GenBank/DDBJ databases">
        <title>Diversity of Mesorhizobium strains in Brazil.</title>
        <authorList>
            <person name="Helene L.C.F."/>
            <person name="Dall'Agnol R."/>
            <person name="Delamuta J.R.M."/>
            <person name="Hungria M."/>
        </authorList>
    </citation>
    <scope>NUCLEOTIDE SEQUENCE [LARGE SCALE GENOMIC DNA]</scope>
    <source>
        <strain evidence="3 4">AC99b</strain>
    </source>
</reference>
<evidence type="ECO:0000313" key="3">
    <source>
        <dbReference type="EMBL" id="RAZ84364.1"/>
    </source>
</evidence>